<evidence type="ECO:0000313" key="2">
    <source>
        <dbReference type="Proteomes" id="UP001358586"/>
    </source>
</evidence>
<gene>
    <name evidence="1" type="ORF">PVK06_020133</name>
</gene>
<comment type="caution">
    <text evidence="1">The sequence shown here is derived from an EMBL/GenBank/DDBJ whole genome shotgun (WGS) entry which is preliminary data.</text>
</comment>
<accession>A0ABR0PM80</accession>
<evidence type="ECO:0000313" key="1">
    <source>
        <dbReference type="EMBL" id="KAK5825315.1"/>
    </source>
</evidence>
<reference evidence="1 2" key="1">
    <citation type="submission" date="2023-03" db="EMBL/GenBank/DDBJ databases">
        <title>WGS of Gossypium arboreum.</title>
        <authorList>
            <person name="Yu D."/>
        </authorList>
    </citation>
    <scope>NUCLEOTIDE SEQUENCE [LARGE SCALE GENOMIC DNA]</scope>
    <source>
        <tissue evidence="1">Leaf</tissue>
    </source>
</reference>
<protein>
    <recommendedName>
        <fullName evidence="3">Retrotransposon Copia-like N-terminal domain-containing protein</fullName>
    </recommendedName>
</protein>
<keyword evidence="2" id="KW-1185">Reference proteome</keyword>
<name>A0ABR0PM80_GOSAR</name>
<dbReference type="PANTHER" id="PTHR37610">
    <property type="entry name" value="CCHC-TYPE DOMAIN-CONTAINING PROTEIN"/>
    <property type="match status" value="1"/>
</dbReference>
<evidence type="ECO:0008006" key="3">
    <source>
        <dbReference type="Google" id="ProtNLM"/>
    </source>
</evidence>
<organism evidence="1 2">
    <name type="scientific">Gossypium arboreum</name>
    <name type="common">Tree cotton</name>
    <name type="synonym">Gossypium nanking</name>
    <dbReference type="NCBI Taxonomy" id="29729"/>
    <lineage>
        <taxon>Eukaryota</taxon>
        <taxon>Viridiplantae</taxon>
        <taxon>Streptophyta</taxon>
        <taxon>Embryophyta</taxon>
        <taxon>Tracheophyta</taxon>
        <taxon>Spermatophyta</taxon>
        <taxon>Magnoliopsida</taxon>
        <taxon>eudicotyledons</taxon>
        <taxon>Gunneridae</taxon>
        <taxon>Pentapetalae</taxon>
        <taxon>rosids</taxon>
        <taxon>malvids</taxon>
        <taxon>Malvales</taxon>
        <taxon>Malvaceae</taxon>
        <taxon>Malvoideae</taxon>
        <taxon>Gossypium</taxon>
    </lineage>
</organism>
<sequence length="116" mass="13191">MASTPLLNILTKNKLNENNYKEWKRNLIIIMSCEKLKKILNNKCPPVTQGKARKCWEESNEIAHCYMLASVSNTIYKQLKSCKTAKVILDKLEDLFEGQAIFARQSAIISLMLNGG</sequence>
<dbReference type="Pfam" id="PF14223">
    <property type="entry name" value="Retrotran_gag_2"/>
    <property type="match status" value="1"/>
</dbReference>
<dbReference type="EMBL" id="JARKNE010000006">
    <property type="protein sequence ID" value="KAK5825315.1"/>
    <property type="molecule type" value="Genomic_DNA"/>
</dbReference>
<dbReference type="Proteomes" id="UP001358586">
    <property type="component" value="Chromosome 6"/>
</dbReference>
<proteinExistence type="predicted"/>
<dbReference type="PANTHER" id="PTHR37610:SF40">
    <property type="entry name" value="OS01G0909600 PROTEIN"/>
    <property type="match status" value="1"/>
</dbReference>